<dbReference type="InterPro" id="IPR029240">
    <property type="entry name" value="MMS19_N"/>
</dbReference>
<feature type="domain" description="MMS19 N-terminal" evidence="1">
    <location>
        <begin position="60"/>
        <end position="95"/>
    </location>
</feature>
<dbReference type="AlphaFoldDB" id="A0A2B4RRD6"/>
<sequence>MADGGSEDILEANVQQQLSRIVKVALFCEFLCDRLKDHYTIIPHALFGILALIPSLTDRFEILDDVSRLYLLIRYLFAEDLFEVTSCYFPIDFTPVSFLKPANLFDLDSVFVDM</sequence>
<gene>
    <name evidence="2" type="ORF">AWC38_SpisGene16778</name>
</gene>
<evidence type="ECO:0000313" key="3">
    <source>
        <dbReference type="Proteomes" id="UP000225706"/>
    </source>
</evidence>
<evidence type="ECO:0000313" key="2">
    <source>
        <dbReference type="EMBL" id="PFX18825.1"/>
    </source>
</evidence>
<accession>A0A2B4RRD6</accession>
<reference evidence="3" key="1">
    <citation type="journal article" date="2017" name="bioRxiv">
        <title>Comparative analysis of the genomes of Stylophora pistillata and Acropora digitifera provides evidence for extensive differences between species of corals.</title>
        <authorList>
            <person name="Voolstra C.R."/>
            <person name="Li Y."/>
            <person name="Liew Y.J."/>
            <person name="Baumgarten S."/>
            <person name="Zoccola D."/>
            <person name="Flot J.-F."/>
            <person name="Tambutte S."/>
            <person name="Allemand D."/>
            <person name="Aranda M."/>
        </authorList>
    </citation>
    <scope>NUCLEOTIDE SEQUENCE [LARGE SCALE GENOMIC DNA]</scope>
</reference>
<protein>
    <recommendedName>
        <fullName evidence="1">MMS19 N-terminal domain-containing protein</fullName>
    </recommendedName>
</protein>
<keyword evidence="3" id="KW-1185">Reference proteome</keyword>
<dbReference type="Proteomes" id="UP000225706">
    <property type="component" value="Unassembled WGS sequence"/>
</dbReference>
<evidence type="ECO:0000259" key="1">
    <source>
        <dbReference type="Pfam" id="PF14500"/>
    </source>
</evidence>
<organism evidence="2 3">
    <name type="scientific">Stylophora pistillata</name>
    <name type="common">Smooth cauliflower coral</name>
    <dbReference type="NCBI Taxonomy" id="50429"/>
    <lineage>
        <taxon>Eukaryota</taxon>
        <taxon>Metazoa</taxon>
        <taxon>Cnidaria</taxon>
        <taxon>Anthozoa</taxon>
        <taxon>Hexacorallia</taxon>
        <taxon>Scleractinia</taxon>
        <taxon>Astrocoeniina</taxon>
        <taxon>Pocilloporidae</taxon>
        <taxon>Stylophora</taxon>
    </lineage>
</organism>
<dbReference type="EMBL" id="LSMT01000390">
    <property type="protein sequence ID" value="PFX18825.1"/>
    <property type="molecule type" value="Genomic_DNA"/>
</dbReference>
<comment type="caution">
    <text evidence="2">The sequence shown here is derived from an EMBL/GenBank/DDBJ whole genome shotgun (WGS) entry which is preliminary data.</text>
</comment>
<proteinExistence type="predicted"/>
<dbReference type="OrthoDB" id="342900at2759"/>
<name>A0A2B4RRD6_STYPI</name>
<dbReference type="Pfam" id="PF14500">
    <property type="entry name" value="MMS19_N"/>
    <property type="match status" value="1"/>
</dbReference>